<evidence type="ECO:0000256" key="2">
    <source>
        <dbReference type="ARBA" id="ARBA00022691"/>
    </source>
</evidence>
<dbReference type="InterPro" id="IPR013216">
    <property type="entry name" value="Methyltransf_11"/>
</dbReference>
<dbReference type="GO" id="GO:0032259">
    <property type="term" value="P:methylation"/>
    <property type="evidence" value="ECO:0007669"/>
    <property type="project" value="UniProtKB-KW"/>
</dbReference>
<evidence type="ECO:0000256" key="1">
    <source>
        <dbReference type="ARBA" id="ARBA00022679"/>
    </source>
</evidence>
<accession>A0ABT7VWM0</accession>
<evidence type="ECO:0000259" key="3">
    <source>
        <dbReference type="Pfam" id="PF08241"/>
    </source>
</evidence>
<name>A0ABT7VWM0_9GAMM</name>
<dbReference type="InterPro" id="IPR029063">
    <property type="entry name" value="SAM-dependent_MTases_sf"/>
</dbReference>
<dbReference type="GO" id="GO:0008168">
    <property type="term" value="F:methyltransferase activity"/>
    <property type="evidence" value="ECO:0007669"/>
    <property type="project" value="UniProtKB-KW"/>
</dbReference>
<protein>
    <submittedName>
        <fullName evidence="4">Class I SAM-dependent methyltransferase</fullName>
    </submittedName>
</protein>
<dbReference type="PANTHER" id="PTHR43675:SF8">
    <property type="entry name" value="ARSENITE METHYLTRANSFERASE"/>
    <property type="match status" value="1"/>
</dbReference>
<keyword evidence="4" id="KW-0489">Methyltransferase</keyword>
<organism evidence="4 5">
    <name type="scientific">Candidatus Marithioploca araucensis</name>
    <dbReference type="NCBI Taxonomy" id="70273"/>
    <lineage>
        <taxon>Bacteria</taxon>
        <taxon>Pseudomonadati</taxon>
        <taxon>Pseudomonadota</taxon>
        <taxon>Gammaproteobacteria</taxon>
        <taxon>Thiotrichales</taxon>
        <taxon>Thiotrichaceae</taxon>
        <taxon>Candidatus Marithioploca</taxon>
    </lineage>
</organism>
<evidence type="ECO:0000313" key="5">
    <source>
        <dbReference type="Proteomes" id="UP001171945"/>
    </source>
</evidence>
<dbReference type="Gene3D" id="3.40.50.150">
    <property type="entry name" value="Vaccinia Virus protein VP39"/>
    <property type="match status" value="1"/>
</dbReference>
<keyword evidence="2" id="KW-0949">S-adenosyl-L-methionine</keyword>
<keyword evidence="1" id="KW-0808">Transferase</keyword>
<dbReference type="SUPFAM" id="SSF53335">
    <property type="entry name" value="S-adenosyl-L-methionine-dependent methyltransferases"/>
    <property type="match status" value="1"/>
</dbReference>
<dbReference type="PANTHER" id="PTHR43675">
    <property type="entry name" value="ARSENITE METHYLTRANSFERASE"/>
    <property type="match status" value="1"/>
</dbReference>
<dbReference type="InterPro" id="IPR026669">
    <property type="entry name" value="Arsenite_MeTrfase-like"/>
</dbReference>
<sequence>MQKSYRILAPFYNGVVDIPTRAARQRSLSQLGDVHGMKILLCGVGTGLDIPYLPTGASYTGIDFIPQMLKRAKRRVTTQDITLHLGDVMQLPYPDQCFDVVIMHLILTVVPFPQRALDEANRVLTSHGELLIFDKFLKPGQFAPVRRLVSPLTAQFATQTNVVFEELSQPGLTVVSDTPALALGWFRLMLLRKENAFDK</sequence>
<dbReference type="Pfam" id="PF08241">
    <property type="entry name" value="Methyltransf_11"/>
    <property type="match status" value="1"/>
</dbReference>
<gene>
    <name evidence="4" type="ORF">QUF54_11585</name>
</gene>
<proteinExistence type="predicted"/>
<dbReference type="EMBL" id="JAUCGM010001008">
    <property type="protein sequence ID" value="MDM8563983.1"/>
    <property type="molecule type" value="Genomic_DNA"/>
</dbReference>
<comment type="caution">
    <text evidence="4">The sequence shown here is derived from an EMBL/GenBank/DDBJ whole genome shotgun (WGS) entry which is preliminary data.</text>
</comment>
<evidence type="ECO:0000313" key="4">
    <source>
        <dbReference type="EMBL" id="MDM8563983.1"/>
    </source>
</evidence>
<feature type="domain" description="Methyltransferase type 11" evidence="3">
    <location>
        <begin position="42"/>
        <end position="132"/>
    </location>
</feature>
<dbReference type="Proteomes" id="UP001171945">
    <property type="component" value="Unassembled WGS sequence"/>
</dbReference>
<reference evidence="4" key="1">
    <citation type="submission" date="2023-06" db="EMBL/GenBank/DDBJ databases">
        <title>Uncultivated large filamentous bacteria from sulfidic sediments reveal new species and different genomic features in energy metabolism and defense.</title>
        <authorList>
            <person name="Fonseca A."/>
        </authorList>
    </citation>
    <scope>NUCLEOTIDE SEQUENCE</scope>
    <source>
        <strain evidence="4">HSG4</strain>
    </source>
</reference>
<keyword evidence="5" id="KW-1185">Reference proteome</keyword>